<dbReference type="FunFam" id="2.130.10.10:FF:000136">
    <property type="entry name" value="Probable cytosolic iron-sulfur protein assembly protein CIAO1"/>
    <property type="match status" value="1"/>
</dbReference>
<dbReference type="Gene3D" id="2.130.10.10">
    <property type="entry name" value="YVTN repeat-like/Quinoprotein amine dehydrogenase"/>
    <property type="match status" value="1"/>
</dbReference>
<feature type="repeat" description="WD" evidence="5">
    <location>
        <begin position="189"/>
        <end position="221"/>
    </location>
</feature>
<dbReference type="InterPro" id="IPR015943">
    <property type="entry name" value="WD40/YVTN_repeat-like_dom_sf"/>
</dbReference>
<dbReference type="InterPro" id="IPR019775">
    <property type="entry name" value="WD40_repeat_CS"/>
</dbReference>
<dbReference type="CDD" id="cd00200">
    <property type="entry name" value="WD40"/>
    <property type="match status" value="1"/>
</dbReference>
<organism evidence="6 7">
    <name type="scientific">Armadillidium nasatum</name>
    <dbReference type="NCBI Taxonomy" id="96803"/>
    <lineage>
        <taxon>Eukaryota</taxon>
        <taxon>Metazoa</taxon>
        <taxon>Ecdysozoa</taxon>
        <taxon>Arthropoda</taxon>
        <taxon>Crustacea</taxon>
        <taxon>Multicrustacea</taxon>
        <taxon>Malacostraca</taxon>
        <taxon>Eumalacostraca</taxon>
        <taxon>Peracarida</taxon>
        <taxon>Isopoda</taxon>
        <taxon>Oniscidea</taxon>
        <taxon>Crinocheta</taxon>
        <taxon>Armadillidiidae</taxon>
        <taxon>Armadillidium</taxon>
    </lineage>
</organism>
<gene>
    <name evidence="4" type="primary">Ciao1</name>
    <name evidence="6" type="ORF">Anas_10085</name>
</gene>
<accession>A0A5N5TLI3</accession>
<dbReference type="Proteomes" id="UP000326759">
    <property type="component" value="Unassembled WGS sequence"/>
</dbReference>
<dbReference type="PRINTS" id="PR00320">
    <property type="entry name" value="GPROTEINBRPT"/>
</dbReference>
<sequence>MRKQITYFLLSLQQGKNNKMSVTDAAILEGHNDKVWHVAWHPNGKTLASCSSDKTIRIWAKEGEKWVCKTVLDDGHTRTIRSVSWSPCGKYMASASFDATGHENEIKSVAWSSSGSFLATCSRDKSVWVWGVGEDQEYECLSVIPSHTQDVKKVVFHPNENILVSASYDNTINVYKEDYDDDWSVVETLEGHQSTVWSIAFNSRGDRLASCSDDATVRIWQRYLPGNKEGITTKGDNPTWKCVCTLSGLHNRTIYDISWCNLTDDIATACGDDYIRIFREHKNSQGEPIFDLILSVPEAHSEDVNTVSWNPVVPGILASGSDDGTVKIWDFSVLS</sequence>
<keyword evidence="2" id="KW-0677">Repeat</keyword>
<reference evidence="6 7" key="1">
    <citation type="journal article" date="2019" name="PLoS Biol.">
        <title>Sex chromosomes control vertical transmission of feminizing Wolbachia symbionts in an isopod.</title>
        <authorList>
            <person name="Becking T."/>
            <person name="Chebbi M.A."/>
            <person name="Giraud I."/>
            <person name="Moumen B."/>
            <person name="Laverre T."/>
            <person name="Caubet Y."/>
            <person name="Peccoud J."/>
            <person name="Gilbert C."/>
            <person name="Cordaux R."/>
        </authorList>
    </citation>
    <scope>NUCLEOTIDE SEQUENCE [LARGE SCALE GENOMIC DNA]</scope>
    <source>
        <strain evidence="6">ANa2</strain>
        <tissue evidence="6">Whole body excluding digestive tract and cuticle</tissue>
    </source>
</reference>
<comment type="caution">
    <text evidence="6">The sequence shown here is derived from an EMBL/GenBank/DDBJ whole genome shotgun (WGS) entry which is preliminary data.</text>
</comment>
<name>A0A5N5TLI3_9CRUS</name>
<dbReference type="PROSITE" id="PS00678">
    <property type="entry name" value="WD_REPEATS_1"/>
    <property type="match status" value="1"/>
</dbReference>
<comment type="similarity">
    <text evidence="4">Belongs to the WD repeat CIA1 family.</text>
</comment>
<comment type="function">
    <text evidence="4">Essential component of the cytosolic iron-sulfur (Fe/S) protein assembly machinery. Required for the maturation of extramitochondrial Fe/S proteins.</text>
</comment>
<evidence type="ECO:0000256" key="4">
    <source>
        <dbReference type="HAMAP-Rule" id="MF_03037"/>
    </source>
</evidence>
<dbReference type="AlphaFoldDB" id="A0A5N5TLI3"/>
<dbReference type="PROSITE" id="PS50294">
    <property type="entry name" value="WD_REPEATS_REGION"/>
    <property type="match status" value="5"/>
</dbReference>
<keyword evidence="7" id="KW-1185">Reference proteome</keyword>
<feature type="repeat" description="WD" evidence="5">
    <location>
        <begin position="28"/>
        <end position="59"/>
    </location>
</feature>
<dbReference type="PANTHER" id="PTHR19920">
    <property type="entry name" value="WD40 PROTEIN CIAO1"/>
    <property type="match status" value="1"/>
</dbReference>
<feature type="repeat" description="WD" evidence="5">
    <location>
        <begin position="297"/>
        <end position="335"/>
    </location>
</feature>
<comment type="function">
    <text evidence="3">Key component of the cytosolic iron-sulfur protein assembly (CIA) complex, a multiprotein complex that mediates the incorporation of iron-sulfur cluster into extramitochondrial Fe/S proteins. As a CIA complex component, interacts specifically with CIAO2A or CIAO2B and MMS19 to assist different branches of iron-sulfur protein assembly, depending of its interactors. The complex CIAO1:CIAO2B:MMS19 binds to and facilitates the assembly of most cytosolic-nuclear Fe/S proteins. CIAO1:CIAO2A specifically matures ACO1 and stabilizes IREB2. Seems to specifically modulate the transactivation activity of WT1. As part of the mitotic spindle-associated MMXD complex it may play a role in chromosome segregation.</text>
</comment>
<feature type="repeat" description="WD" evidence="5">
    <location>
        <begin position="144"/>
        <end position="176"/>
    </location>
</feature>
<evidence type="ECO:0000313" key="6">
    <source>
        <dbReference type="EMBL" id="KAB7506992.1"/>
    </source>
</evidence>
<dbReference type="InterPro" id="IPR020472">
    <property type="entry name" value="WD40_PAC1"/>
</dbReference>
<dbReference type="InterPro" id="IPR001680">
    <property type="entry name" value="WD40_rpt"/>
</dbReference>
<dbReference type="HAMAP" id="MF_03037">
    <property type="entry name" value="ciao1"/>
    <property type="match status" value="1"/>
</dbReference>
<dbReference type="GO" id="GO:0016226">
    <property type="term" value="P:iron-sulfur cluster assembly"/>
    <property type="evidence" value="ECO:0007669"/>
    <property type="project" value="UniProtKB-UniRule"/>
</dbReference>
<evidence type="ECO:0000313" key="7">
    <source>
        <dbReference type="Proteomes" id="UP000326759"/>
    </source>
</evidence>
<dbReference type="InterPro" id="IPR028608">
    <property type="entry name" value="CIAO1/Cia1"/>
</dbReference>
<dbReference type="PANTHER" id="PTHR19920:SF0">
    <property type="entry name" value="CYTOSOLIC IRON-SULFUR PROTEIN ASSEMBLY PROTEIN CIAO1-RELATED"/>
    <property type="match status" value="1"/>
</dbReference>
<dbReference type="SUPFAM" id="SSF50978">
    <property type="entry name" value="WD40 repeat-like"/>
    <property type="match status" value="1"/>
</dbReference>
<proteinExistence type="inferred from homology"/>
<evidence type="ECO:0000256" key="1">
    <source>
        <dbReference type="ARBA" id="ARBA00022574"/>
    </source>
</evidence>
<dbReference type="EMBL" id="SEYY01000550">
    <property type="protein sequence ID" value="KAB7506992.1"/>
    <property type="molecule type" value="Genomic_DNA"/>
</dbReference>
<dbReference type="PROSITE" id="PS50082">
    <property type="entry name" value="WD_REPEATS_2"/>
    <property type="match status" value="5"/>
</dbReference>
<evidence type="ECO:0000256" key="3">
    <source>
        <dbReference type="ARBA" id="ARBA00060126"/>
    </source>
</evidence>
<keyword evidence="1 5" id="KW-0853">WD repeat</keyword>
<protein>
    <recommendedName>
        <fullName evidence="4">Probable cytosolic iron-sulfur protein assembly protein Ciao1</fullName>
    </recommendedName>
</protein>
<dbReference type="InterPro" id="IPR036322">
    <property type="entry name" value="WD40_repeat_dom_sf"/>
</dbReference>
<feature type="repeat" description="WD" evidence="5">
    <location>
        <begin position="99"/>
        <end position="130"/>
    </location>
</feature>
<evidence type="ECO:0000256" key="5">
    <source>
        <dbReference type="PROSITE-ProRule" id="PRU00221"/>
    </source>
</evidence>
<dbReference type="OrthoDB" id="284782at2759"/>
<dbReference type="Pfam" id="PF00400">
    <property type="entry name" value="WD40"/>
    <property type="match status" value="5"/>
</dbReference>
<evidence type="ECO:0000256" key="2">
    <source>
        <dbReference type="ARBA" id="ARBA00022737"/>
    </source>
</evidence>
<dbReference type="GO" id="GO:0097361">
    <property type="term" value="C:cytosolic [4Fe-4S] assembly targeting complex"/>
    <property type="evidence" value="ECO:0007669"/>
    <property type="project" value="InterPro"/>
</dbReference>
<dbReference type="SMART" id="SM00320">
    <property type="entry name" value="WD40"/>
    <property type="match status" value="7"/>
</dbReference>